<name>A0A9X3M7J2_9CORY</name>
<keyword evidence="3" id="KW-1185">Reference proteome</keyword>
<sequence>MNQEHQIQSASAHLSQRVSDLTLLLTQAVDALAGGSPDLAARAEQLRLMVTRPPRVAVVGRLKSGKSTLVNALTENLIAATGALECTMAVSMYHNGAPARAEIHSVDGQMARIPLNNGPLDSLPVPLNEVDYIDQFLPNRRLEELTLIDTPGTATLTVENEQRTRRILVDGQRDTRRASGWADCLVFLSDSAPREDEKRFLSQLGMTPLNTVGILSRADSFGSGAFGSIDPLQHARQHANSIQKKLVSTVQQTIPLSGLMAESALTGKVTGDVARQLAALAELDRDDLLDFLEADDPREVVAGFSANDRDDLLDVMGEYGVFAGRSIAAEGGAPALVKWMVETSGVSELVHLLTGDITYFAVLQRAARMLDVLDDLASNHPDMNHIRWVLSVTLAQPGMHFVLLYRSYRNTYASTPDSRLLQLLRTAVTAGHPADTVNLPRDTPVDQVRRAIEEQIAELQQLSMSPLSAAEDEARERLLGSFQSALQATI</sequence>
<dbReference type="Gene3D" id="3.40.50.300">
    <property type="entry name" value="P-loop containing nucleotide triphosphate hydrolases"/>
    <property type="match status" value="1"/>
</dbReference>
<dbReference type="GeneID" id="301813627"/>
<dbReference type="Pfam" id="PF01926">
    <property type="entry name" value="MMR_HSR1"/>
    <property type="match status" value="1"/>
</dbReference>
<evidence type="ECO:0000259" key="1">
    <source>
        <dbReference type="Pfam" id="PF01926"/>
    </source>
</evidence>
<dbReference type="PRINTS" id="PR00195">
    <property type="entry name" value="DYNAMIN"/>
</dbReference>
<accession>A0A9X3M7J2</accession>
<dbReference type="InterPro" id="IPR027417">
    <property type="entry name" value="P-loop_NTPase"/>
</dbReference>
<dbReference type="AlphaFoldDB" id="A0A9X3M7J2"/>
<protein>
    <submittedName>
        <fullName evidence="2">50S ribosome-binding GTPase</fullName>
    </submittedName>
</protein>
<comment type="caution">
    <text evidence="2">The sequence shown here is derived from an EMBL/GenBank/DDBJ whole genome shotgun (WGS) entry which is preliminary data.</text>
</comment>
<dbReference type="InterPro" id="IPR006073">
    <property type="entry name" value="GTP-bd"/>
</dbReference>
<evidence type="ECO:0000313" key="2">
    <source>
        <dbReference type="EMBL" id="MCZ9305595.1"/>
    </source>
</evidence>
<reference evidence="2" key="1">
    <citation type="submission" date="2022-02" db="EMBL/GenBank/DDBJ databases">
        <title>Corynebacterium sp. from urogenital microbiome.</title>
        <authorList>
            <person name="Cappelli E.A."/>
            <person name="Ribeiro T.G."/>
            <person name="Peixe L."/>
        </authorList>
    </citation>
    <scope>NUCLEOTIDE SEQUENCE</scope>
    <source>
        <strain evidence="2">C9Ua_112</strain>
    </source>
</reference>
<dbReference type="Proteomes" id="UP001146505">
    <property type="component" value="Unassembled WGS sequence"/>
</dbReference>
<dbReference type="SUPFAM" id="SSF52540">
    <property type="entry name" value="P-loop containing nucleoside triphosphate hydrolases"/>
    <property type="match status" value="1"/>
</dbReference>
<gene>
    <name evidence="2" type="ORF">L8U58_08675</name>
</gene>
<feature type="domain" description="G" evidence="1">
    <location>
        <begin position="55"/>
        <end position="201"/>
    </location>
</feature>
<dbReference type="GO" id="GO:0005525">
    <property type="term" value="F:GTP binding"/>
    <property type="evidence" value="ECO:0007669"/>
    <property type="project" value="InterPro"/>
</dbReference>
<evidence type="ECO:0000313" key="3">
    <source>
        <dbReference type="Proteomes" id="UP001146505"/>
    </source>
</evidence>
<proteinExistence type="predicted"/>
<dbReference type="InterPro" id="IPR022812">
    <property type="entry name" value="Dynamin"/>
</dbReference>
<organism evidence="2 3">
    <name type="scientific">Corynebacterium macclintockiae</name>
    <dbReference type="NCBI Taxonomy" id="2913501"/>
    <lineage>
        <taxon>Bacteria</taxon>
        <taxon>Bacillati</taxon>
        <taxon>Actinomycetota</taxon>
        <taxon>Actinomycetes</taxon>
        <taxon>Mycobacteriales</taxon>
        <taxon>Corynebacteriaceae</taxon>
        <taxon>Corynebacterium</taxon>
    </lineage>
</organism>
<dbReference type="EMBL" id="JAKMUV010000012">
    <property type="protein sequence ID" value="MCZ9305595.1"/>
    <property type="molecule type" value="Genomic_DNA"/>
</dbReference>
<dbReference type="RefSeq" id="WP_034981100.1">
    <property type="nucleotide sequence ID" value="NZ_JAKMUV010000012.1"/>
</dbReference>